<comment type="caution">
    <text evidence="2">The sequence shown here is derived from an EMBL/GenBank/DDBJ whole genome shotgun (WGS) entry which is preliminary data.</text>
</comment>
<gene>
    <name evidence="2" type="ORF">B5V51_7292</name>
</gene>
<dbReference type="EMBL" id="NWSH01003225">
    <property type="protein sequence ID" value="PCG66723.1"/>
    <property type="molecule type" value="Genomic_DNA"/>
</dbReference>
<protein>
    <submittedName>
        <fullName evidence="2">Uncharacterized protein</fullName>
    </submittedName>
</protein>
<evidence type="ECO:0000313" key="2">
    <source>
        <dbReference type="EMBL" id="PCG66723.1"/>
    </source>
</evidence>
<feature type="region of interest" description="Disordered" evidence="1">
    <location>
        <begin position="1"/>
        <end position="25"/>
    </location>
</feature>
<dbReference type="AlphaFoldDB" id="A0A2A4J5M8"/>
<reference evidence="2" key="1">
    <citation type="submission" date="2017-09" db="EMBL/GenBank/DDBJ databases">
        <title>Contemporary evolution of a Lepidopteran species, Heliothis virescens, in response to modern agricultural practices.</title>
        <authorList>
            <person name="Fritz M.L."/>
            <person name="Deyonke A.M."/>
            <person name="Papanicolaou A."/>
            <person name="Micinski S."/>
            <person name="Westbrook J."/>
            <person name="Gould F."/>
        </authorList>
    </citation>
    <scope>NUCLEOTIDE SEQUENCE [LARGE SCALE GENOMIC DNA]</scope>
    <source>
        <strain evidence="2">HvINT-</strain>
        <tissue evidence="2">Whole body</tissue>
    </source>
</reference>
<evidence type="ECO:0000256" key="1">
    <source>
        <dbReference type="SAM" id="MobiDB-lite"/>
    </source>
</evidence>
<accession>A0A2A4J5M8</accession>
<sequence length="119" mass="13422">MAQAVKQRQTKEALDQGRSSGEPMRHLFIDFTPGREDTPEIQARCHQYWELAKNRTELDGMHSSPKPERHLIDLSRGSAHPDTGTDRNNIPAIHTMKKTKKKGGVKAALESGELNPYFT</sequence>
<organism evidence="2">
    <name type="scientific">Heliothis virescens</name>
    <name type="common">Tobacco budworm moth</name>
    <dbReference type="NCBI Taxonomy" id="7102"/>
    <lineage>
        <taxon>Eukaryota</taxon>
        <taxon>Metazoa</taxon>
        <taxon>Ecdysozoa</taxon>
        <taxon>Arthropoda</taxon>
        <taxon>Hexapoda</taxon>
        <taxon>Insecta</taxon>
        <taxon>Pterygota</taxon>
        <taxon>Neoptera</taxon>
        <taxon>Endopterygota</taxon>
        <taxon>Lepidoptera</taxon>
        <taxon>Glossata</taxon>
        <taxon>Ditrysia</taxon>
        <taxon>Noctuoidea</taxon>
        <taxon>Noctuidae</taxon>
        <taxon>Heliothinae</taxon>
        <taxon>Heliothis</taxon>
    </lineage>
</organism>
<feature type="compositionally biased region" description="Basic residues" evidence="1">
    <location>
        <begin position="95"/>
        <end position="104"/>
    </location>
</feature>
<proteinExistence type="predicted"/>
<name>A0A2A4J5M8_HELVI</name>
<feature type="compositionally biased region" description="Basic and acidic residues" evidence="1">
    <location>
        <begin position="58"/>
        <end position="73"/>
    </location>
</feature>
<feature type="region of interest" description="Disordered" evidence="1">
    <location>
        <begin position="58"/>
        <end position="119"/>
    </location>
</feature>